<protein>
    <submittedName>
        <fullName evidence="1">Uncharacterized protein</fullName>
    </submittedName>
</protein>
<evidence type="ECO:0000313" key="2">
    <source>
        <dbReference type="Proteomes" id="UP001237642"/>
    </source>
</evidence>
<comment type="caution">
    <text evidence="1">The sequence shown here is derived from an EMBL/GenBank/DDBJ whole genome shotgun (WGS) entry which is preliminary data.</text>
</comment>
<gene>
    <name evidence="1" type="ORF">POM88_004884</name>
</gene>
<reference evidence="1" key="1">
    <citation type="submission" date="2023-02" db="EMBL/GenBank/DDBJ databases">
        <title>Genome of toxic invasive species Heracleum sosnowskyi carries increased number of genes despite the absence of recent whole-genome duplications.</title>
        <authorList>
            <person name="Schelkunov M."/>
            <person name="Shtratnikova V."/>
            <person name="Makarenko M."/>
            <person name="Klepikova A."/>
            <person name="Omelchenko D."/>
            <person name="Novikova G."/>
            <person name="Obukhova E."/>
            <person name="Bogdanov V."/>
            <person name="Penin A."/>
            <person name="Logacheva M."/>
        </authorList>
    </citation>
    <scope>NUCLEOTIDE SEQUENCE</scope>
    <source>
        <strain evidence="1">Hsosn_3</strain>
        <tissue evidence="1">Leaf</tissue>
    </source>
</reference>
<organism evidence="1 2">
    <name type="scientific">Heracleum sosnowskyi</name>
    <dbReference type="NCBI Taxonomy" id="360622"/>
    <lineage>
        <taxon>Eukaryota</taxon>
        <taxon>Viridiplantae</taxon>
        <taxon>Streptophyta</taxon>
        <taxon>Embryophyta</taxon>
        <taxon>Tracheophyta</taxon>
        <taxon>Spermatophyta</taxon>
        <taxon>Magnoliopsida</taxon>
        <taxon>eudicotyledons</taxon>
        <taxon>Gunneridae</taxon>
        <taxon>Pentapetalae</taxon>
        <taxon>asterids</taxon>
        <taxon>campanulids</taxon>
        <taxon>Apiales</taxon>
        <taxon>Apiaceae</taxon>
        <taxon>Apioideae</taxon>
        <taxon>apioid superclade</taxon>
        <taxon>Tordylieae</taxon>
        <taxon>Tordyliinae</taxon>
        <taxon>Heracleum</taxon>
    </lineage>
</organism>
<proteinExistence type="predicted"/>
<keyword evidence="2" id="KW-1185">Reference proteome</keyword>
<reference evidence="1" key="2">
    <citation type="submission" date="2023-05" db="EMBL/GenBank/DDBJ databases">
        <authorList>
            <person name="Schelkunov M.I."/>
        </authorList>
    </citation>
    <scope>NUCLEOTIDE SEQUENCE</scope>
    <source>
        <strain evidence="1">Hsosn_3</strain>
        <tissue evidence="1">Leaf</tissue>
    </source>
</reference>
<dbReference type="AlphaFoldDB" id="A0AAD8JJ91"/>
<sequence>MNPKCSPFCIDIKERLSKELHNLFQENQAKLSGLGKKLKEPTSEKAIKDLAQASFYRERLSKEVHNLFQENQEKLAGLGKKLKEPTSAKAFKNLDQASFYRFMSDNKKFLRLNNNIVVLVYCKFLSGAKYGVLGECAKLERLSKEVHNLFQENQEKLAGLGKKLKEPTSAKAFKNLDQASFYGFMSDNKKFLRLNNNIVVLVYCKFLSGAKYGVLGECAKLDLRVFNSPESKMNRESSE</sequence>
<evidence type="ECO:0000313" key="1">
    <source>
        <dbReference type="EMBL" id="KAK1405279.1"/>
    </source>
</evidence>
<dbReference type="Proteomes" id="UP001237642">
    <property type="component" value="Unassembled WGS sequence"/>
</dbReference>
<name>A0AAD8JJ91_9APIA</name>
<dbReference type="EMBL" id="JAUIZM010000001">
    <property type="protein sequence ID" value="KAK1405279.1"/>
    <property type="molecule type" value="Genomic_DNA"/>
</dbReference>
<accession>A0AAD8JJ91</accession>